<evidence type="ECO:0000313" key="3">
    <source>
        <dbReference type="Proteomes" id="UP001177670"/>
    </source>
</evidence>
<dbReference type="AlphaFoldDB" id="A0AA40GHG0"/>
<organism evidence="2 3">
    <name type="scientific">Melipona bicolor</name>
    <dbReference type="NCBI Taxonomy" id="60889"/>
    <lineage>
        <taxon>Eukaryota</taxon>
        <taxon>Metazoa</taxon>
        <taxon>Ecdysozoa</taxon>
        <taxon>Arthropoda</taxon>
        <taxon>Hexapoda</taxon>
        <taxon>Insecta</taxon>
        <taxon>Pterygota</taxon>
        <taxon>Neoptera</taxon>
        <taxon>Endopterygota</taxon>
        <taxon>Hymenoptera</taxon>
        <taxon>Apocrita</taxon>
        <taxon>Aculeata</taxon>
        <taxon>Apoidea</taxon>
        <taxon>Anthophila</taxon>
        <taxon>Apidae</taxon>
        <taxon>Melipona</taxon>
    </lineage>
</organism>
<dbReference type="Proteomes" id="UP001177670">
    <property type="component" value="Unassembled WGS sequence"/>
</dbReference>
<feature type="region of interest" description="Disordered" evidence="1">
    <location>
        <begin position="1"/>
        <end position="27"/>
    </location>
</feature>
<proteinExistence type="predicted"/>
<keyword evidence="3" id="KW-1185">Reference proteome</keyword>
<dbReference type="EMBL" id="JAHYIQ010000001">
    <property type="protein sequence ID" value="KAK1137529.1"/>
    <property type="molecule type" value="Genomic_DNA"/>
</dbReference>
<name>A0AA40GHG0_9HYME</name>
<sequence length="114" mass="12633">MEEGETRNEQIEADTDRGIKREPEKQGRRKGVCAMGWMLHSTRTVLAVSWLPRCPGGERLNTSGLLLLPPLCTLSSFAQRATHLTPFDRMEWVNAIDSRAQGAWVEAAPTAATV</sequence>
<feature type="compositionally biased region" description="Basic and acidic residues" evidence="1">
    <location>
        <begin position="1"/>
        <end position="26"/>
    </location>
</feature>
<gene>
    <name evidence="2" type="ORF">K0M31_002034</name>
</gene>
<evidence type="ECO:0000256" key="1">
    <source>
        <dbReference type="SAM" id="MobiDB-lite"/>
    </source>
</evidence>
<accession>A0AA40GHG0</accession>
<evidence type="ECO:0000313" key="2">
    <source>
        <dbReference type="EMBL" id="KAK1137529.1"/>
    </source>
</evidence>
<comment type="caution">
    <text evidence="2">The sequence shown here is derived from an EMBL/GenBank/DDBJ whole genome shotgun (WGS) entry which is preliminary data.</text>
</comment>
<protein>
    <submittedName>
        <fullName evidence="2">Uncharacterized protein</fullName>
    </submittedName>
</protein>
<reference evidence="2" key="1">
    <citation type="submission" date="2021-10" db="EMBL/GenBank/DDBJ databases">
        <title>Melipona bicolor Genome sequencing and assembly.</title>
        <authorList>
            <person name="Araujo N.S."/>
            <person name="Arias M.C."/>
        </authorList>
    </citation>
    <scope>NUCLEOTIDE SEQUENCE</scope>
    <source>
        <strain evidence="2">USP_2M_L1-L4_2017</strain>
        <tissue evidence="2">Whole body</tissue>
    </source>
</reference>